<dbReference type="STRING" id="1121267.CCUN_0693"/>
<dbReference type="OrthoDB" id="5363397at2"/>
<dbReference type="RefSeq" id="WP_027306231.1">
    <property type="nucleotide sequence ID" value="NZ_CP020867.1"/>
</dbReference>
<dbReference type="eggNOG" id="ENOG5031934">
    <property type="taxonomic scope" value="Bacteria"/>
</dbReference>
<name>A0A1W6BW55_9BACT</name>
<accession>A0A1W6BW55</accession>
<evidence type="ECO:0000313" key="1">
    <source>
        <dbReference type="EMBL" id="ARJ56314.1"/>
    </source>
</evidence>
<dbReference type="EMBL" id="CP020867">
    <property type="protein sequence ID" value="ARJ56314.1"/>
    <property type="molecule type" value="Genomic_DNA"/>
</dbReference>
<organism evidence="1 2">
    <name type="scientific">Campylobacter cuniculorum DSM 23162 = LMG 24588</name>
    <dbReference type="NCBI Taxonomy" id="1121267"/>
    <lineage>
        <taxon>Bacteria</taxon>
        <taxon>Pseudomonadati</taxon>
        <taxon>Campylobacterota</taxon>
        <taxon>Epsilonproteobacteria</taxon>
        <taxon>Campylobacterales</taxon>
        <taxon>Campylobacteraceae</taxon>
        <taxon>Campylobacter</taxon>
    </lineage>
</organism>
<dbReference type="KEGG" id="ccun:CCUN_0693"/>
<gene>
    <name evidence="1" type="ORF">CCUN_0693</name>
</gene>
<evidence type="ECO:0000313" key="2">
    <source>
        <dbReference type="Proteomes" id="UP000192902"/>
    </source>
</evidence>
<reference evidence="1 2" key="1">
    <citation type="submission" date="2017-04" db="EMBL/GenBank/DDBJ databases">
        <title>Complete genome sequence of the Campylobacter cuniculorum type strain LMG24588.</title>
        <authorList>
            <person name="Miller W.G."/>
            <person name="Yee E."/>
            <person name="Revez J."/>
            <person name="Bono J.L."/>
            <person name="Rossi M."/>
        </authorList>
    </citation>
    <scope>NUCLEOTIDE SEQUENCE [LARGE SCALE GENOMIC DNA]</scope>
    <source>
        <strain evidence="1 2">LMG 24588</strain>
    </source>
</reference>
<dbReference type="Proteomes" id="UP000192902">
    <property type="component" value="Chromosome"/>
</dbReference>
<dbReference type="AlphaFoldDB" id="A0A1W6BW55"/>
<sequence length="171" mass="19584">MAIKIFGILIALFTISFTILSLQDPYSLNLKNYSLDFKNIEANSLDAYELNSSMIKSYYKAHSWTRYENKDVFKNFVNLNLDFNLSAHTLELLGKDFNQVVFEGDVVYLGKDKTKLLSPKMQFNPREKILSTHLGFKAFIDGNIINGNVLNYDIKNKILQVQGVQAWLQGS</sequence>
<protein>
    <submittedName>
        <fullName evidence="1">Putative lipooligosaccharide transport system, substrate-binding component (LptC family)</fullName>
    </submittedName>
</protein>
<proteinExistence type="predicted"/>